<dbReference type="Proteomes" id="UP000280066">
    <property type="component" value="Unassembled WGS sequence"/>
</dbReference>
<sequence length="510" mass="54793">MPQKKPPVYAVQFAPAAPEVGVSLVSFVDKPAIGVDFVALSAEQTLPVALKADAKKQVLTGPVLIPNKQIARLDDKGQLYYLNFSAECIEQMHERFHEQQNTHATNLQHDTALEGNFCKESWLVTDSTQDKAYALGFTAEQVPVGTWMASYKVTDAKLWADEVETGNVKGFSIEGLLAYTTLSAQLSSIQPTPKSVQKTPKPANKLAAFFSELKKLVVGVSLAMLTLDDDSSVEVDDTTGEVFSLDAEGNRGELVADGTYKLKDGGELVVKDGMKVVAAADTTDTTDTAMAATFASGDAVKVQAGKEHMPEHKGLALTIAEVKDGFYAVKLPDGTVHKWYAGDELEATAASDDMKMAEQKLAEADTTETPAAVTMAEITLDTGEVVKHDPISKKLYDASGQLLKSGKYKTADGVMFKVSLDQWWYETTETLSAQLEATEKAAEADKTVIANLRAELAEANLKLKAKPAAAPVKLAGDKGAEKAEQQAGEMPVWKQRLSAAQANGKKAETK</sequence>
<feature type="compositionally biased region" description="Basic and acidic residues" evidence="2">
    <location>
        <begin position="475"/>
        <end position="484"/>
    </location>
</feature>
<evidence type="ECO:0000256" key="1">
    <source>
        <dbReference type="SAM" id="Coils"/>
    </source>
</evidence>
<dbReference type="EMBL" id="RWIS01000005">
    <property type="protein sequence ID" value="RSK33956.1"/>
    <property type="molecule type" value="Genomic_DNA"/>
</dbReference>
<reference evidence="4 5" key="1">
    <citation type="submission" date="2018-12" db="EMBL/GenBank/DDBJ databases">
        <authorList>
            <person name="Feng G."/>
            <person name="Zhu H."/>
        </authorList>
    </citation>
    <scope>NUCLEOTIDE SEQUENCE [LARGE SCALE GENOMIC DNA]</scope>
    <source>
        <strain evidence="4 5">9PBR-2</strain>
    </source>
</reference>
<comment type="caution">
    <text evidence="4">The sequence shown here is derived from an EMBL/GenBank/DDBJ whole genome shotgun (WGS) entry which is preliminary data.</text>
</comment>
<proteinExistence type="predicted"/>
<evidence type="ECO:0000256" key="2">
    <source>
        <dbReference type="SAM" id="MobiDB-lite"/>
    </source>
</evidence>
<evidence type="ECO:0000313" key="5">
    <source>
        <dbReference type="Proteomes" id="UP000280066"/>
    </source>
</evidence>
<feature type="domain" description="Phage-like element PBSX protein XkdF" evidence="3">
    <location>
        <begin position="48"/>
        <end position="176"/>
    </location>
</feature>
<name>A0A3R9M9K8_9BACT</name>
<dbReference type="Pfam" id="PF14550">
    <property type="entry name" value="Peptidase_S78_2"/>
    <property type="match status" value="1"/>
</dbReference>
<dbReference type="AlphaFoldDB" id="A0A3R9M9K8"/>
<keyword evidence="1" id="KW-0175">Coiled coil</keyword>
<feature type="coiled-coil region" evidence="1">
    <location>
        <begin position="435"/>
        <end position="462"/>
    </location>
</feature>
<dbReference type="InterPro" id="IPR027924">
    <property type="entry name" value="XkdF"/>
</dbReference>
<keyword evidence="5" id="KW-1185">Reference proteome</keyword>
<organism evidence="4 5">
    <name type="scientific">Hymenobacter metallilatus</name>
    <dbReference type="NCBI Taxonomy" id="2493666"/>
    <lineage>
        <taxon>Bacteria</taxon>
        <taxon>Pseudomonadati</taxon>
        <taxon>Bacteroidota</taxon>
        <taxon>Cytophagia</taxon>
        <taxon>Cytophagales</taxon>
        <taxon>Hymenobacteraceae</taxon>
        <taxon>Hymenobacter</taxon>
    </lineage>
</organism>
<evidence type="ECO:0000259" key="3">
    <source>
        <dbReference type="Pfam" id="PF14550"/>
    </source>
</evidence>
<protein>
    <recommendedName>
        <fullName evidence="3">Phage-like element PBSX protein XkdF domain-containing protein</fullName>
    </recommendedName>
</protein>
<evidence type="ECO:0000313" key="4">
    <source>
        <dbReference type="EMBL" id="RSK33956.1"/>
    </source>
</evidence>
<feature type="region of interest" description="Disordered" evidence="2">
    <location>
        <begin position="472"/>
        <end position="510"/>
    </location>
</feature>
<dbReference type="OrthoDB" id="1445418at2"/>
<gene>
    <name evidence="4" type="ORF">EI290_09630</name>
</gene>
<accession>A0A3R9M9K8</accession>